<proteinExistence type="predicted"/>
<evidence type="ECO:0000313" key="2">
    <source>
        <dbReference type="Proteomes" id="UP000252519"/>
    </source>
</evidence>
<keyword evidence="2" id="KW-1185">Reference proteome</keyword>
<gene>
    <name evidence="1" type="ORF">ANCCAN_09414</name>
</gene>
<sequence length="124" mass="13851">MTLMAKAINQETKKIQPVSVLLDTGSHYSYIREDTAKRLNLQLSRFKPCSVLAFEGKSTVEQSAKTAVTLVDVHGNKFNIKVTTRTFITTVCRNTITNSNSVLENIHGEKTMEVSIDILLPPRN</sequence>
<accession>A0A368GJR0</accession>
<dbReference type="SUPFAM" id="SSF50630">
    <property type="entry name" value="Acid proteases"/>
    <property type="match status" value="1"/>
</dbReference>
<dbReference type="Gene3D" id="2.40.70.10">
    <property type="entry name" value="Acid Proteases"/>
    <property type="match status" value="1"/>
</dbReference>
<name>A0A368GJR0_ANCCA</name>
<protein>
    <submittedName>
        <fullName evidence="1">Uncharacterized protein</fullName>
    </submittedName>
</protein>
<dbReference type="EMBL" id="JOJR01000125">
    <property type="protein sequence ID" value="RCN44594.1"/>
    <property type="molecule type" value="Genomic_DNA"/>
</dbReference>
<organism evidence="1 2">
    <name type="scientific">Ancylostoma caninum</name>
    <name type="common">Dog hookworm</name>
    <dbReference type="NCBI Taxonomy" id="29170"/>
    <lineage>
        <taxon>Eukaryota</taxon>
        <taxon>Metazoa</taxon>
        <taxon>Ecdysozoa</taxon>
        <taxon>Nematoda</taxon>
        <taxon>Chromadorea</taxon>
        <taxon>Rhabditida</taxon>
        <taxon>Rhabditina</taxon>
        <taxon>Rhabditomorpha</taxon>
        <taxon>Strongyloidea</taxon>
        <taxon>Ancylostomatidae</taxon>
        <taxon>Ancylostomatinae</taxon>
        <taxon>Ancylostoma</taxon>
    </lineage>
</organism>
<dbReference type="Proteomes" id="UP000252519">
    <property type="component" value="Unassembled WGS sequence"/>
</dbReference>
<dbReference type="Pfam" id="PF13650">
    <property type="entry name" value="Asp_protease_2"/>
    <property type="match status" value="1"/>
</dbReference>
<dbReference type="OrthoDB" id="5873400at2759"/>
<evidence type="ECO:0000313" key="1">
    <source>
        <dbReference type="EMBL" id="RCN44594.1"/>
    </source>
</evidence>
<reference evidence="1 2" key="1">
    <citation type="submission" date="2014-10" db="EMBL/GenBank/DDBJ databases">
        <title>Draft genome of the hookworm Ancylostoma caninum.</title>
        <authorList>
            <person name="Mitreva M."/>
        </authorList>
    </citation>
    <scope>NUCLEOTIDE SEQUENCE [LARGE SCALE GENOMIC DNA]</scope>
    <source>
        <strain evidence="1 2">Baltimore</strain>
    </source>
</reference>
<dbReference type="AlphaFoldDB" id="A0A368GJR0"/>
<dbReference type="InterPro" id="IPR021109">
    <property type="entry name" value="Peptidase_aspartic_dom_sf"/>
</dbReference>
<comment type="caution">
    <text evidence="1">The sequence shown here is derived from an EMBL/GenBank/DDBJ whole genome shotgun (WGS) entry which is preliminary data.</text>
</comment>